<name>A0A917XZA5_9ACTN</name>
<feature type="chain" id="PRO_5038023052" evidence="1">
    <location>
        <begin position="27"/>
        <end position="178"/>
    </location>
</feature>
<feature type="signal peptide" evidence="1">
    <location>
        <begin position="1"/>
        <end position="26"/>
    </location>
</feature>
<accession>A0A917XZA5</accession>
<evidence type="ECO:0000313" key="2">
    <source>
        <dbReference type="EMBL" id="GGN58057.1"/>
    </source>
</evidence>
<dbReference type="SUPFAM" id="SSF49503">
    <property type="entry name" value="Cupredoxins"/>
    <property type="match status" value="1"/>
</dbReference>
<gene>
    <name evidence="2" type="ORF">GCM10011579_020950</name>
</gene>
<sequence length="178" mass="18282">MHAIRVASAALLSMIALSFSAPVAVADHGDGHNITLFGFRVQPSTISAGDRVELLLNKDGGCKGSATVSSGVFDTVTIRPGQSSATATVDRDAQPGAVYEVTFKCDGVSDHTELTIATGRQDDATPAAVSAERDVRAGVGGSVGGLDFEEIGLGTVLITGSVGGAWYMWRRRAAADDS</sequence>
<organism evidence="2 3">
    <name type="scientific">Streptomyces albiflavescens</name>
    <dbReference type="NCBI Taxonomy" id="1623582"/>
    <lineage>
        <taxon>Bacteria</taxon>
        <taxon>Bacillati</taxon>
        <taxon>Actinomycetota</taxon>
        <taxon>Actinomycetes</taxon>
        <taxon>Kitasatosporales</taxon>
        <taxon>Streptomycetaceae</taxon>
        <taxon>Streptomyces</taxon>
    </lineage>
</organism>
<evidence type="ECO:0000256" key="1">
    <source>
        <dbReference type="SAM" id="SignalP"/>
    </source>
</evidence>
<comment type="caution">
    <text evidence="2">The sequence shown here is derived from an EMBL/GenBank/DDBJ whole genome shotgun (WGS) entry which is preliminary data.</text>
</comment>
<dbReference type="Proteomes" id="UP000600365">
    <property type="component" value="Unassembled WGS sequence"/>
</dbReference>
<keyword evidence="2" id="KW-0449">Lipoprotein</keyword>
<dbReference type="RefSeq" id="WP_189185635.1">
    <property type="nucleotide sequence ID" value="NZ_BMMM01000003.1"/>
</dbReference>
<evidence type="ECO:0000313" key="3">
    <source>
        <dbReference type="Proteomes" id="UP000600365"/>
    </source>
</evidence>
<dbReference type="InterPro" id="IPR008972">
    <property type="entry name" value="Cupredoxin"/>
</dbReference>
<dbReference type="AlphaFoldDB" id="A0A917XZA5"/>
<dbReference type="EMBL" id="BMMM01000003">
    <property type="protein sequence ID" value="GGN58057.1"/>
    <property type="molecule type" value="Genomic_DNA"/>
</dbReference>
<reference evidence="2 3" key="1">
    <citation type="journal article" date="2014" name="Int. J. Syst. Evol. Microbiol.">
        <title>Complete genome sequence of Corynebacterium casei LMG S-19264T (=DSM 44701T), isolated from a smear-ripened cheese.</title>
        <authorList>
            <consortium name="US DOE Joint Genome Institute (JGI-PGF)"/>
            <person name="Walter F."/>
            <person name="Albersmeier A."/>
            <person name="Kalinowski J."/>
            <person name="Ruckert C."/>
        </authorList>
    </citation>
    <scope>NUCLEOTIDE SEQUENCE [LARGE SCALE GENOMIC DNA]</scope>
    <source>
        <strain evidence="2 3">CGMCC 4.7111</strain>
    </source>
</reference>
<keyword evidence="3" id="KW-1185">Reference proteome</keyword>
<keyword evidence="1" id="KW-0732">Signal</keyword>
<proteinExistence type="predicted"/>
<protein>
    <submittedName>
        <fullName evidence="2">Lipoprotein</fullName>
    </submittedName>
</protein>